<sequence>MREHHTDPKVRKTFRIPEKLNADDITRQHAEMREKALKDEVSMLAAAERKGMEKGMEKKGRETARSLVAMGKLSLDEIAQVTGLSLNEVRELRENEGTSH</sequence>
<protein>
    <submittedName>
        <fullName evidence="1">Uncharacterized protein</fullName>
    </submittedName>
</protein>
<organism evidence="1 2">
    <name type="scientific">Desulfonema magnum</name>
    <dbReference type="NCBI Taxonomy" id="45655"/>
    <lineage>
        <taxon>Bacteria</taxon>
        <taxon>Pseudomonadati</taxon>
        <taxon>Thermodesulfobacteriota</taxon>
        <taxon>Desulfobacteria</taxon>
        <taxon>Desulfobacterales</taxon>
        <taxon>Desulfococcaceae</taxon>
        <taxon>Desulfonema</taxon>
    </lineage>
</organism>
<gene>
    <name evidence="1" type="ORF">dnm_029550</name>
</gene>
<dbReference type="AlphaFoldDB" id="A0A975BJP2"/>
<reference evidence="1" key="1">
    <citation type="journal article" date="2021" name="Microb. Physiol.">
        <title>Proteogenomic Insights into the Physiology of Marine, Sulfate-Reducing, Filamentous Desulfonema limicola and Desulfonema magnum.</title>
        <authorList>
            <person name="Schnaars V."/>
            <person name="Wohlbrand L."/>
            <person name="Scheve S."/>
            <person name="Hinrichs C."/>
            <person name="Reinhardt R."/>
            <person name="Rabus R."/>
        </authorList>
    </citation>
    <scope>NUCLEOTIDE SEQUENCE</scope>
    <source>
        <strain evidence="1">4be13</strain>
    </source>
</reference>
<proteinExistence type="predicted"/>
<evidence type="ECO:0000313" key="1">
    <source>
        <dbReference type="EMBL" id="QTA86929.1"/>
    </source>
</evidence>
<dbReference type="KEGG" id="dmm:dnm_029550"/>
<keyword evidence="2" id="KW-1185">Reference proteome</keyword>
<name>A0A975BJP2_9BACT</name>
<dbReference type="RefSeq" id="WP_207682342.1">
    <property type="nucleotide sequence ID" value="NZ_CP061800.1"/>
</dbReference>
<accession>A0A975BJP2</accession>
<dbReference type="Proteomes" id="UP000663722">
    <property type="component" value="Chromosome"/>
</dbReference>
<evidence type="ECO:0000313" key="2">
    <source>
        <dbReference type="Proteomes" id="UP000663722"/>
    </source>
</evidence>
<dbReference type="EMBL" id="CP061800">
    <property type="protein sequence ID" value="QTA86929.1"/>
    <property type="molecule type" value="Genomic_DNA"/>
</dbReference>